<dbReference type="InterPro" id="IPR036047">
    <property type="entry name" value="F-box-like_dom_sf"/>
</dbReference>
<dbReference type="AlphaFoldDB" id="A0A9P4V936"/>
<protein>
    <recommendedName>
        <fullName evidence="1">F-box domain-containing protein</fullName>
    </recommendedName>
</protein>
<sequence length="426" mass="48504">MPETARNEPRFATYLPNELLLDILSYFPECRLSQGTLANFVLVCRQWYDAGIGRLYQAPYLVGKKYDMFVRTVCPSVILHVRKSELAGLVKVLNLSHIVHQGNKSTTARLLGRTKPSLEIFVAPQASFAVNCWASLSKCSRLRTLDLSLVSESISYQSLHQTMRQLSSLENIYLPRCNSSSDDSGLGPHDPYLSWPPNLKELGLAGNVHGRLIWGLRDASTSFPPTLHSLRVEHAPRLSVESITSLFEKLENLLTNVVIRDLPLLRHGEMNDVLNVLPNLTSLTIATDYIDLAFGLMEESYTEADWAQSKPLQKLYLVSSVSYDVDPNLAFQPTDMFDLIDRRFLGRLRELRIQKSIGWGEVEDGAQVDAVELALRDLDRENWYFGRWHYADVRGKWSRGMTYDKWRAGTRQGREMGSKMYVETDR</sequence>
<dbReference type="CDD" id="cd09917">
    <property type="entry name" value="F-box_SF"/>
    <property type="match status" value="1"/>
</dbReference>
<accession>A0A9P4V936</accession>
<evidence type="ECO:0000259" key="1">
    <source>
        <dbReference type="Pfam" id="PF12937"/>
    </source>
</evidence>
<dbReference type="EMBL" id="ML996097">
    <property type="protein sequence ID" value="KAF2741241.1"/>
    <property type="molecule type" value="Genomic_DNA"/>
</dbReference>
<dbReference type="SUPFAM" id="SSF52047">
    <property type="entry name" value="RNI-like"/>
    <property type="match status" value="1"/>
</dbReference>
<organism evidence="2 3">
    <name type="scientific">Polyplosphaeria fusca</name>
    <dbReference type="NCBI Taxonomy" id="682080"/>
    <lineage>
        <taxon>Eukaryota</taxon>
        <taxon>Fungi</taxon>
        <taxon>Dikarya</taxon>
        <taxon>Ascomycota</taxon>
        <taxon>Pezizomycotina</taxon>
        <taxon>Dothideomycetes</taxon>
        <taxon>Pleosporomycetidae</taxon>
        <taxon>Pleosporales</taxon>
        <taxon>Tetraplosphaeriaceae</taxon>
        <taxon>Polyplosphaeria</taxon>
    </lineage>
</organism>
<keyword evidence="3" id="KW-1185">Reference proteome</keyword>
<name>A0A9P4V936_9PLEO</name>
<feature type="domain" description="F-box" evidence="1">
    <location>
        <begin position="14"/>
        <end position="60"/>
    </location>
</feature>
<dbReference type="Gene3D" id="3.80.10.10">
    <property type="entry name" value="Ribonuclease Inhibitor"/>
    <property type="match status" value="1"/>
</dbReference>
<dbReference type="Pfam" id="PF12937">
    <property type="entry name" value="F-box-like"/>
    <property type="match status" value="1"/>
</dbReference>
<comment type="caution">
    <text evidence="2">The sequence shown here is derived from an EMBL/GenBank/DDBJ whole genome shotgun (WGS) entry which is preliminary data.</text>
</comment>
<dbReference type="SUPFAM" id="SSF81383">
    <property type="entry name" value="F-box domain"/>
    <property type="match status" value="1"/>
</dbReference>
<evidence type="ECO:0000313" key="3">
    <source>
        <dbReference type="Proteomes" id="UP000799444"/>
    </source>
</evidence>
<reference evidence="2" key="1">
    <citation type="journal article" date="2020" name="Stud. Mycol.">
        <title>101 Dothideomycetes genomes: a test case for predicting lifestyles and emergence of pathogens.</title>
        <authorList>
            <person name="Haridas S."/>
            <person name="Albert R."/>
            <person name="Binder M."/>
            <person name="Bloem J."/>
            <person name="Labutti K."/>
            <person name="Salamov A."/>
            <person name="Andreopoulos B."/>
            <person name="Baker S."/>
            <person name="Barry K."/>
            <person name="Bills G."/>
            <person name="Bluhm B."/>
            <person name="Cannon C."/>
            <person name="Castanera R."/>
            <person name="Culley D."/>
            <person name="Daum C."/>
            <person name="Ezra D."/>
            <person name="Gonzalez J."/>
            <person name="Henrissat B."/>
            <person name="Kuo A."/>
            <person name="Liang C."/>
            <person name="Lipzen A."/>
            <person name="Lutzoni F."/>
            <person name="Magnuson J."/>
            <person name="Mondo S."/>
            <person name="Nolan M."/>
            <person name="Ohm R."/>
            <person name="Pangilinan J."/>
            <person name="Park H.-J."/>
            <person name="Ramirez L."/>
            <person name="Alfaro M."/>
            <person name="Sun H."/>
            <person name="Tritt A."/>
            <person name="Yoshinaga Y."/>
            <person name="Zwiers L.-H."/>
            <person name="Turgeon B."/>
            <person name="Goodwin S."/>
            <person name="Spatafora J."/>
            <person name="Crous P."/>
            <person name="Grigoriev I."/>
        </authorList>
    </citation>
    <scope>NUCLEOTIDE SEQUENCE</scope>
    <source>
        <strain evidence="2">CBS 125425</strain>
    </source>
</reference>
<gene>
    <name evidence="2" type="ORF">EJ04DRAFT_423217</name>
</gene>
<dbReference type="OrthoDB" id="2125396at2759"/>
<evidence type="ECO:0000313" key="2">
    <source>
        <dbReference type="EMBL" id="KAF2741241.1"/>
    </source>
</evidence>
<dbReference type="Proteomes" id="UP000799444">
    <property type="component" value="Unassembled WGS sequence"/>
</dbReference>
<dbReference type="InterPro" id="IPR001810">
    <property type="entry name" value="F-box_dom"/>
</dbReference>
<proteinExistence type="predicted"/>
<dbReference type="Gene3D" id="1.20.1280.50">
    <property type="match status" value="1"/>
</dbReference>
<dbReference type="InterPro" id="IPR032675">
    <property type="entry name" value="LRR_dom_sf"/>
</dbReference>